<dbReference type="Proteomes" id="UP000265631">
    <property type="component" value="Unassembled WGS sequence"/>
</dbReference>
<protein>
    <recommendedName>
        <fullName evidence="1">2EXR domain-containing protein</fullName>
    </recommendedName>
</protein>
<proteinExistence type="predicted"/>
<gene>
    <name evidence="2" type="ORF">FIE12Z_8459</name>
</gene>
<comment type="caution">
    <text evidence="2">The sequence shown here is derived from an EMBL/GenBank/DDBJ whole genome shotgun (WGS) entry which is preliminary data.</text>
</comment>
<dbReference type="Pfam" id="PF20150">
    <property type="entry name" value="2EXR"/>
    <property type="match status" value="1"/>
</dbReference>
<keyword evidence="3" id="KW-1185">Reference proteome</keyword>
<reference evidence="2 3" key="1">
    <citation type="journal article" date="2018" name="PLoS Pathog.">
        <title>Evolution of structural diversity of trichothecenes, a family of toxins produced by plant pathogenic and entomopathogenic fungi.</title>
        <authorList>
            <person name="Proctor R.H."/>
            <person name="McCormick S.P."/>
            <person name="Kim H.S."/>
            <person name="Cardoza R.E."/>
            <person name="Stanley A.M."/>
            <person name="Lindo L."/>
            <person name="Kelly A."/>
            <person name="Brown D.W."/>
            <person name="Lee T."/>
            <person name="Vaughan M.M."/>
            <person name="Alexander N.J."/>
            <person name="Busman M."/>
            <person name="Gutierrez S."/>
        </authorList>
    </citation>
    <scope>NUCLEOTIDE SEQUENCE [LARGE SCALE GENOMIC DNA]</scope>
    <source>
        <strain evidence="2 3">NRRL 13405</strain>
    </source>
</reference>
<dbReference type="InterPro" id="IPR045518">
    <property type="entry name" value="2EXR"/>
</dbReference>
<dbReference type="AlphaFoldDB" id="A0A395MHA3"/>
<accession>A0A395MHA3</accession>
<evidence type="ECO:0000313" key="3">
    <source>
        <dbReference type="Proteomes" id="UP000265631"/>
    </source>
</evidence>
<sequence>MCAPYFRQFPELPAEIRLQVWQEACLAFAPSQRGLHYVTVQDNEAVALPCSWPTWPRSLSQRTNRSAYFINGGLWKACKESREVIAKYTGYYKWLEIHEKAIQDSRELVYPELVRRQPSSGHGPPPAIIDYNGEGGEECRMLVYPSRDMFCIKVDDWHSIRPARHPDLQMPFIRVDEGNYAERLLHDRYELLFEQPRLQEIALEFDPSWAIDVPYSISQMADENSARGYLANWLIGNVDHWHYAEGLSIIDKEAKWVADGSKYYKTAYRDFDTEYFKVSWYDILDHTRDGISPSSLVFLEKIHNYEHYLYTDAQSRYGWLGGRGPDIENVISVLVRRDNEVKDDK</sequence>
<organism evidence="2 3">
    <name type="scientific">Fusarium flagelliforme</name>
    <dbReference type="NCBI Taxonomy" id="2675880"/>
    <lineage>
        <taxon>Eukaryota</taxon>
        <taxon>Fungi</taxon>
        <taxon>Dikarya</taxon>
        <taxon>Ascomycota</taxon>
        <taxon>Pezizomycotina</taxon>
        <taxon>Sordariomycetes</taxon>
        <taxon>Hypocreomycetidae</taxon>
        <taxon>Hypocreales</taxon>
        <taxon>Nectriaceae</taxon>
        <taxon>Fusarium</taxon>
        <taxon>Fusarium incarnatum-equiseti species complex</taxon>
    </lineage>
</organism>
<name>A0A395MHA3_9HYPO</name>
<feature type="domain" description="2EXR" evidence="1">
    <location>
        <begin position="6"/>
        <end position="93"/>
    </location>
</feature>
<evidence type="ECO:0000313" key="2">
    <source>
        <dbReference type="EMBL" id="RFN47277.1"/>
    </source>
</evidence>
<dbReference type="EMBL" id="PXXK01000263">
    <property type="protein sequence ID" value="RFN47277.1"/>
    <property type="molecule type" value="Genomic_DNA"/>
</dbReference>
<evidence type="ECO:0000259" key="1">
    <source>
        <dbReference type="Pfam" id="PF20150"/>
    </source>
</evidence>